<dbReference type="Gene3D" id="3.40.47.10">
    <property type="match status" value="1"/>
</dbReference>
<dbReference type="PIRSF" id="PIRSF000429">
    <property type="entry name" value="Ac-CoA_Ac_transf"/>
    <property type="match status" value="1"/>
</dbReference>
<keyword evidence="6" id="KW-0443">Lipid metabolism</keyword>
<dbReference type="InterPro" id="IPR016039">
    <property type="entry name" value="Thiolase-like"/>
</dbReference>
<protein>
    <recommendedName>
        <fullName evidence="9">acetyl-CoA C-acyltransferase</fullName>
        <ecNumber evidence="9">2.3.1.16</ecNumber>
    </recommendedName>
</protein>
<gene>
    <name evidence="14" type="ORF">SAMN05444169_9028</name>
</gene>
<keyword evidence="4" id="KW-0276">Fatty acid metabolism</keyword>
<evidence type="ECO:0000313" key="15">
    <source>
        <dbReference type="Proteomes" id="UP000190675"/>
    </source>
</evidence>
<evidence type="ECO:0000256" key="9">
    <source>
        <dbReference type="ARBA" id="ARBA00024073"/>
    </source>
</evidence>
<proteinExistence type="inferred from homology"/>
<accession>A0A1M5V9W2</accession>
<dbReference type="CDD" id="cd00751">
    <property type="entry name" value="thiolase"/>
    <property type="match status" value="1"/>
</dbReference>
<evidence type="ECO:0000313" key="14">
    <source>
        <dbReference type="EMBL" id="SHH71874.1"/>
    </source>
</evidence>
<dbReference type="GO" id="GO:0005737">
    <property type="term" value="C:cytoplasm"/>
    <property type="evidence" value="ECO:0007669"/>
    <property type="project" value="UniProtKB-ARBA"/>
</dbReference>
<dbReference type="Pfam" id="PF00108">
    <property type="entry name" value="Thiolase_N"/>
    <property type="match status" value="1"/>
</dbReference>
<evidence type="ECO:0000256" key="4">
    <source>
        <dbReference type="ARBA" id="ARBA00022832"/>
    </source>
</evidence>
<evidence type="ECO:0000256" key="1">
    <source>
        <dbReference type="ARBA" id="ARBA00004275"/>
    </source>
</evidence>
<dbReference type="InterPro" id="IPR020616">
    <property type="entry name" value="Thiolase_N"/>
</dbReference>
<evidence type="ECO:0000256" key="11">
    <source>
        <dbReference type="RuleBase" id="RU003557"/>
    </source>
</evidence>
<evidence type="ECO:0000259" key="13">
    <source>
        <dbReference type="Pfam" id="PF02803"/>
    </source>
</evidence>
<sequence length="392" mass="41654">MKDVAVVSYCRTGIAKAGRGALNQTHGIPMAAHVLRNAVKRAQIDPGEVEDVILGCGLPEGATGHNIARNAALEAGFGVGTPGVTINRYCGSGITAASMAANRIATGEADIVIAGGVESISLVQFNLNMNGFFYEPLAKRMPAVWWTMNQTADFVAQKYNISRESLDTYVVESQKRVAAAIAAGKYAAEIVPFKTTMTVTDKVTKQSHTQEVTLDRDEGPRPDTTLAGLAALKPVYPGGTTTAGNASQLSDGAAALVMMDVDQAVRRGLPILGLFRGMQLAAVAPEEMSIAITPSIRKLMKHHQLAMTDIDLWELHEAYAVTTLYNQAQLETPWETTNVNGGAIALGHPYGMSGIRYVGQTLLELARRNARRAVVAVCTAGGMATAAFLERP</sequence>
<dbReference type="SUPFAM" id="SSF53901">
    <property type="entry name" value="Thiolase-like"/>
    <property type="match status" value="2"/>
</dbReference>
<feature type="domain" description="Thiolase C-terminal" evidence="13">
    <location>
        <begin position="271"/>
        <end position="390"/>
    </location>
</feature>
<name>A0A1M5V9W2_9BRAD</name>
<comment type="subcellular location">
    <subcellularLocation>
        <location evidence="1">Peroxisome</location>
    </subcellularLocation>
</comment>
<evidence type="ECO:0000259" key="12">
    <source>
        <dbReference type="Pfam" id="PF00108"/>
    </source>
</evidence>
<dbReference type="InterPro" id="IPR020610">
    <property type="entry name" value="Thiolase_AS"/>
</dbReference>
<dbReference type="PROSITE" id="PS00099">
    <property type="entry name" value="THIOLASE_3"/>
    <property type="match status" value="1"/>
</dbReference>
<keyword evidence="8 11" id="KW-0012">Acyltransferase</keyword>
<dbReference type="EC" id="2.3.1.16" evidence="9"/>
<keyword evidence="7" id="KW-0576">Peroxisome</keyword>
<dbReference type="InterPro" id="IPR050215">
    <property type="entry name" value="Thiolase-like_sf_Thiolase"/>
</dbReference>
<dbReference type="OrthoDB" id="8951704at2"/>
<comment type="similarity">
    <text evidence="2 11">Belongs to the thiolase-like superfamily. Thiolase family.</text>
</comment>
<evidence type="ECO:0000256" key="5">
    <source>
        <dbReference type="ARBA" id="ARBA00022946"/>
    </source>
</evidence>
<organism evidence="14 15">
    <name type="scientific">Bradyrhizobium erythrophlei</name>
    <dbReference type="NCBI Taxonomy" id="1437360"/>
    <lineage>
        <taxon>Bacteria</taxon>
        <taxon>Pseudomonadati</taxon>
        <taxon>Pseudomonadota</taxon>
        <taxon>Alphaproteobacteria</taxon>
        <taxon>Hyphomicrobiales</taxon>
        <taxon>Nitrobacteraceae</taxon>
        <taxon>Bradyrhizobium</taxon>
    </lineage>
</organism>
<evidence type="ECO:0000256" key="10">
    <source>
        <dbReference type="PIRSR" id="PIRSR000429-1"/>
    </source>
</evidence>
<dbReference type="InterPro" id="IPR020613">
    <property type="entry name" value="Thiolase_CS"/>
</dbReference>
<dbReference type="PANTHER" id="PTHR43853:SF8">
    <property type="entry name" value="3-KETOACYL-COA THIOLASE, PEROXISOMAL"/>
    <property type="match status" value="1"/>
</dbReference>
<keyword evidence="3 11" id="KW-0808">Transferase</keyword>
<evidence type="ECO:0000256" key="6">
    <source>
        <dbReference type="ARBA" id="ARBA00023098"/>
    </source>
</evidence>
<dbReference type="PROSITE" id="PS00737">
    <property type="entry name" value="THIOLASE_2"/>
    <property type="match status" value="1"/>
</dbReference>
<reference evidence="14 15" key="1">
    <citation type="submission" date="2016-11" db="EMBL/GenBank/DDBJ databases">
        <authorList>
            <person name="Jaros S."/>
            <person name="Januszkiewicz K."/>
            <person name="Wedrychowicz H."/>
        </authorList>
    </citation>
    <scope>NUCLEOTIDE SEQUENCE [LARGE SCALE GENOMIC DNA]</scope>
    <source>
        <strain evidence="14 15">GAS242</strain>
    </source>
</reference>
<evidence type="ECO:0000256" key="3">
    <source>
        <dbReference type="ARBA" id="ARBA00022679"/>
    </source>
</evidence>
<dbReference type="NCBIfam" id="TIGR01930">
    <property type="entry name" value="AcCoA-C-Actrans"/>
    <property type="match status" value="1"/>
</dbReference>
<dbReference type="InterPro" id="IPR002155">
    <property type="entry name" value="Thiolase"/>
</dbReference>
<dbReference type="PANTHER" id="PTHR43853">
    <property type="entry name" value="3-KETOACYL-COA THIOLASE, PEROXISOMAL"/>
    <property type="match status" value="1"/>
</dbReference>
<dbReference type="InterPro" id="IPR020617">
    <property type="entry name" value="Thiolase_C"/>
</dbReference>
<evidence type="ECO:0000256" key="2">
    <source>
        <dbReference type="ARBA" id="ARBA00010982"/>
    </source>
</evidence>
<feature type="active site" description="Proton acceptor" evidence="10">
    <location>
        <position position="348"/>
    </location>
</feature>
<feature type="active site" description="Proton acceptor" evidence="10">
    <location>
        <position position="378"/>
    </location>
</feature>
<dbReference type="GO" id="GO:0010124">
    <property type="term" value="P:phenylacetate catabolic process"/>
    <property type="evidence" value="ECO:0007669"/>
    <property type="project" value="TreeGrafter"/>
</dbReference>
<dbReference type="EMBL" id="LT670818">
    <property type="protein sequence ID" value="SHH71874.1"/>
    <property type="molecule type" value="Genomic_DNA"/>
</dbReference>
<dbReference type="GO" id="GO:0006635">
    <property type="term" value="P:fatty acid beta-oxidation"/>
    <property type="evidence" value="ECO:0007669"/>
    <property type="project" value="TreeGrafter"/>
</dbReference>
<evidence type="ECO:0000256" key="7">
    <source>
        <dbReference type="ARBA" id="ARBA00023140"/>
    </source>
</evidence>
<keyword evidence="5" id="KW-0809">Transit peptide</keyword>
<evidence type="ECO:0000256" key="8">
    <source>
        <dbReference type="ARBA" id="ARBA00023315"/>
    </source>
</evidence>
<feature type="active site" description="Acyl-thioester intermediate" evidence="10">
    <location>
        <position position="90"/>
    </location>
</feature>
<dbReference type="Proteomes" id="UP000190675">
    <property type="component" value="Chromosome I"/>
</dbReference>
<feature type="domain" description="Thiolase N-terminal" evidence="12">
    <location>
        <begin position="4"/>
        <end position="260"/>
    </location>
</feature>
<dbReference type="AlphaFoldDB" id="A0A1M5V9W2"/>
<dbReference type="RefSeq" id="WP_079572650.1">
    <property type="nucleotide sequence ID" value="NZ_LT670818.1"/>
</dbReference>
<dbReference type="Pfam" id="PF02803">
    <property type="entry name" value="Thiolase_C"/>
    <property type="match status" value="1"/>
</dbReference>
<dbReference type="GO" id="GO:0003988">
    <property type="term" value="F:acetyl-CoA C-acyltransferase activity"/>
    <property type="evidence" value="ECO:0007669"/>
    <property type="project" value="UniProtKB-EC"/>
</dbReference>